<evidence type="ECO:0000313" key="10">
    <source>
        <dbReference type="Proteomes" id="UP001385951"/>
    </source>
</evidence>
<dbReference type="AlphaFoldDB" id="A0AAW0FUI0"/>
<gene>
    <name evidence="9" type="ORF">QCA50_011780</name>
</gene>
<comment type="caution">
    <text evidence="9">The sequence shown here is derived from an EMBL/GenBank/DDBJ whole genome shotgun (WGS) entry which is preliminary data.</text>
</comment>
<organism evidence="9 10">
    <name type="scientific">Cerrena zonata</name>
    <dbReference type="NCBI Taxonomy" id="2478898"/>
    <lineage>
        <taxon>Eukaryota</taxon>
        <taxon>Fungi</taxon>
        <taxon>Dikarya</taxon>
        <taxon>Basidiomycota</taxon>
        <taxon>Agaricomycotina</taxon>
        <taxon>Agaricomycetes</taxon>
        <taxon>Polyporales</taxon>
        <taxon>Cerrenaceae</taxon>
        <taxon>Cerrena</taxon>
    </lineage>
</organism>
<feature type="region of interest" description="Disordered" evidence="8">
    <location>
        <begin position="230"/>
        <end position="250"/>
    </location>
</feature>
<keyword evidence="10" id="KW-1185">Reference proteome</keyword>
<feature type="transmembrane region" description="Helical" evidence="7">
    <location>
        <begin position="51"/>
        <end position="73"/>
    </location>
</feature>
<comment type="similarity">
    <text evidence="2 7">Belongs to the derlin family.</text>
</comment>
<comment type="caution">
    <text evidence="7">Lacks conserved residue(s) required for the propagation of feature annotation.</text>
</comment>
<keyword evidence="6 7" id="KW-0472">Membrane</keyword>
<evidence type="ECO:0000256" key="2">
    <source>
        <dbReference type="ARBA" id="ARBA00008917"/>
    </source>
</evidence>
<dbReference type="SUPFAM" id="SSF144091">
    <property type="entry name" value="Rhomboid-like"/>
    <property type="match status" value="1"/>
</dbReference>
<evidence type="ECO:0000313" key="9">
    <source>
        <dbReference type="EMBL" id="KAK7684945.1"/>
    </source>
</evidence>
<dbReference type="GO" id="GO:0006950">
    <property type="term" value="P:response to stress"/>
    <property type="evidence" value="ECO:0007669"/>
    <property type="project" value="UniProtKB-ARBA"/>
</dbReference>
<comment type="function">
    <text evidence="7">May be involved in the degradation of misfolded endoplasmic reticulum (ER) luminal proteins.</text>
</comment>
<keyword evidence="4 7" id="KW-0256">Endoplasmic reticulum</keyword>
<dbReference type="EMBL" id="JASBNA010000022">
    <property type="protein sequence ID" value="KAK7684945.1"/>
    <property type="molecule type" value="Genomic_DNA"/>
</dbReference>
<dbReference type="Pfam" id="PF04511">
    <property type="entry name" value="DER1"/>
    <property type="match status" value="1"/>
</dbReference>
<evidence type="ECO:0000256" key="6">
    <source>
        <dbReference type="ARBA" id="ARBA00023136"/>
    </source>
</evidence>
<comment type="subcellular location">
    <subcellularLocation>
        <location evidence="1 7">Endoplasmic reticulum membrane</location>
        <topology evidence="1 7">Multi-pass membrane protein</topology>
    </subcellularLocation>
</comment>
<evidence type="ECO:0000256" key="7">
    <source>
        <dbReference type="RuleBase" id="RU363059"/>
    </source>
</evidence>
<evidence type="ECO:0000256" key="8">
    <source>
        <dbReference type="SAM" id="MobiDB-lite"/>
    </source>
</evidence>
<feature type="transmembrane region" description="Helical" evidence="7">
    <location>
        <begin position="93"/>
        <end position="111"/>
    </location>
</feature>
<evidence type="ECO:0000256" key="1">
    <source>
        <dbReference type="ARBA" id="ARBA00004477"/>
    </source>
</evidence>
<name>A0AAW0FUI0_9APHY</name>
<protein>
    <recommendedName>
        <fullName evidence="7">Derlin</fullName>
    </recommendedName>
</protein>
<dbReference type="InterPro" id="IPR035952">
    <property type="entry name" value="Rhomboid-like_sf"/>
</dbReference>
<dbReference type="Gene3D" id="1.20.1540.10">
    <property type="entry name" value="Rhomboid-like"/>
    <property type="match status" value="1"/>
</dbReference>
<evidence type="ECO:0000256" key="5">
    <source>
        <dbReference type="ARBA" id="ARBA00022989"/>
    </source>
</evidence>
<dbReference type="GO" id="GO:0005789">
    <property type="term" value="C:endoplasmic reticulum membrane"/>
    <property type="evidence" value="ECO:0007669"/>
    <property type="project" value="UniProtKB-SubCell"/>
</dbReference>
<evidence type="ECO:0000256" key="4">
    <source>
        <dbReference type="ARBA" id="ARBA00022824"/>
    </source>
</evidence>
<keyword evidence="3 7" id="KW-0812">Transmembrane</keyword>
<dbReference type="InterPro" id="IPR007599">
    <property type="entry name" value="DER1"/>
</dbReference>
<dbReference type="PANTHER" id="PTHR11009">
    <property type="entry name" value="DER1-LIKE PROTEIN, DERLIN"/>
    <property type="match status" value="1"/>
</dbReference>
<reference evidence="9 10" key="1">
    <citation type="submission" date="2022-09" db="EMBL/GenBank/DDBJ databases">
        <authorList>
            <person name="Palmer J.M."/>
        </authorList>
    </citation>
    <scope>NUCLEOTIDE SEQUENCE [LARGE SCALE GENOMIC DNA]</scope>
    <source>
        <strain evidence="9 10">DSM 7382</strain>
    </source>
</reference>
<proteinExistence type="inferred from homology"/>
<sequence length="250" mass="27350">MSFMDEIRKIPPVTRFLSGSLLAVSLPVMLHIVSPYKVIFVRQLVTQKFEVWRIFTSFFLGSSGINFLFDMLMLYRNSDQLESNHYVRRSADYAWQLILAGAAIVAMNLPLGSFVHTRPLLLALTYVSARLAPPGTQTSIFGLISIPLQYFPYALIALDLIMGGPQAAASSITGAVVGHLWWWGVWETRVLEAFGKAPALLRSYITNSDGPATAGVGASGSGVHVVPPRRAREEAATTGHRWGSGNRLGS</sequence>
<dbReference type="Proteomes" id="UP001385951">
    <property type="component" value="Unassembled WGS sequence"/>
</dbReference>
<accession>A0AAW0FUI0</accession>
<evidence type="ECO:0000256" key="3">
    <source>
        <dbReference type="ARBA" id="ARBA00022692"/>
    </source>
</evidence>
<keyword evidence="5 7" id="KW-1133">Transmembrane helix</keyword>